<feature type="binding site" evidence="4">
    <location>
        <position position="66"/>
    </location>
    <ligand>
        <name>substrate</name>
    </ligand>
</feature>
<evidence type="ECO:0000256" key="6">
    <source>
        <dbReference type="PROSITE-ProRule" id="PRU10100"/>
    </source>
</evidence>
<dbReference type="CDD" id="cd08964">
    <property type="entry name" value="L-asparaginase_II"/>
    <property type="match status" value="1"/>
</dbReference>
<dbReference type="InterPro" id="IPR020827">
    <property type="entry name" value="Asparaginase/glutaminase_AS1"/>
</dbReference>
<protein>
    <submittedName>
        <fullName evidence="9">L-asparaginase</fullName>
    </submittedName>
</protein>
<proteinExistence type="inferred from homology"/>
<dbReference type="InterPro" id="IPR040919">
    <property type="entry name" value="Asparaginase_C"/>
</dbReference>
<feature type="domain" description="Asparaginase/glutaminase C-terminal" evidence="8">
    <location>
        <begin position="220"/>
        <end position="324"/>
    </location>
</feature>
<dbReference type="InterPro" id="IPR027473">
    <property type="entry name" value="L-asparaginase_C"/>
</dbReference>
<dbReference type="EMBL" id="FOLY01000003">
    <property type="protein sequence ID" value="SFC53316.1"/>
    <property type="molecule type" value="Genomic_DNA"/>
</dbReference>
<dbReference type="Pfam" id="PF00710">
    <property type="entry name" value="Asparaginase"/>
    <property type="match status" value="1"/>
</dbReference>
<keyword evidence="10" id="KW-1185">Reference proteome</keyword>
<dbReference type="PROSITE" id="PS00144">
    <property type="entry name" value="ASN_GLN_ASE_1"/>
    <property type="match status" value="1"/>
</dbReference>
<evidence type="ECO:0000256" key="5">
    <source>
        <dbReference type="PROSITE-ProRule" id="PRU10099"/>
    </source>
</evidence>
<dbReference type="GO" id="GO:0006528">
    <property type="term" value="P:asparagine metabolic process"/>
    <property type="evidence" value="ECO:0007669"/>
    <property type="project" value="InterPro"/>
</dbReference>
<dbReference type="SUPFAM" id="SSF53774">
    <property type="entry name" value="Glutaminase/Asparaginase"/>
    <property type="match status" value="1"/>
</dbReference>
<evidence type="ECO:0000256" key="3">
    <source>
        <dbReference type="PIRSR" id="PIRSR001220-1"/>
    </source>
</evidence>
<dbReference type="PIRSF" id="PIRSF500176">
    <property type="entry name" value="L_ASNase"/>
    <property type="match status" value="1"/>
</dbReference>
<dbReference type="FunFam" id="3.40.50.1170:FF:000001">
    <property type="entry name" value="L-asparaginase 2"/>
    <property type="match status" value="1"/>
</dbReference>
<feature type="active site" evidence="5">
    <location>
        <position position="20"/>
    </location>
</feature>
<evidence type="ECO:0000256" key="2">
    <source>
        <dbReference type="ARBA" id="ARBA00022801"/>
    </source>
</evidence>
<evidence type="ECO:0000259" key="7">
    <source>
        <dbReference type="Pfam" id="PF00710"/>
    </source>
</evidence>
<dbReference type="PRINTS" id="PR00139">
    <property type="entry name" value="ASNGLNASE"/>
</dbReference>
<feature type="active site" evidence="6">
    <location>
        <position position="99"/>
    </location>
</feature>
<dbReference type="InterPro" id="IPR004550">
    <property type="entry name" value="AsnASE_II"/>
</dbReference>
<accession>A0A1I1JXS9</accession>
<dbReference type="InterPro" id="IPR036152">
    <property type="entry name" value="Asp/glu_Ase-like_sf"/>
</dbReference>
<dbReference type="GO" id="GO:0004067">
    <property type="term" value="F:asparaginase activity"/>
    <property type="evidence" value="ECO:0007669"/>
    <property type="project" value="UniProtKB-UniRule"/>
</dbReference>
<evidence type="ECO:0000259" key="8">
    <source>
        <dbReference type="Pfam" id="PF17763"/>
    </source>
</evidence>
<dbReference type="Gene3D" id="3.40.50.40">
    <property type="match status" value="1"/>
</dbReference>
<feature type="active site" description="O-isoaspartyl threonine intermediate" evidence="3">
    <location>
        <position position="20"/>
    </location>
</feature>
<dbReference type="InterPro" id="IPR037152">
    <property type="entry name" value="L-asparaginase_N_sf"/>
</dbReference>
<dbReference type="PANTHER" id="PTHR11707">
    <property type="entry name" value="L-ASPARAGINASE"/>
    <property type="match status" value="1"/>
</dbReference>
<dbReference type="STRING" id="402385.SAMN05421848_1840"/>
<dbReference type="RefSeq" id="WP_090133143.1">
    <property type="nucleotide sequence ID" value="NZ_FOLY01000003.1"/>
</dbReference>
<dbReference type="PIRSF" id="PIRSF001220">
    <property type="entry name" value="L-ASNase_gatD"/>
    <property type="match status" value="1"/>
</dbReference>
<evidence type="ECO:0000313" key="10">
    <source>
        <dbReference type="Proteomes" id="UP000199046"/>
    </source>
</evidence>
<feature type="domain" description="L-asparaginase N-terminal" evidence="7">
    <location>
        <begin position="11"/>
        <end position="196"/>
    </location>
</feature>
<dbReference type="Proteomes" id="UP000199046">
    <property type="component" value="Unassembled WGS sequence"/>
</dbReference>
<feature type="binding site" evidence="4">
    <location>
        <begin position="99"/>
        <end position="100"/>
    </location>
    <ligand>
        <name>substrate</name>
    </ligand>
</feature>
<dbReference type="SMART" id="SM00870">
    <property type="entry name" value="Asparaginase"/>
    <property type="match status" value="1"/>
</dbReference>
<dbReference type="InterPro" id="IPR027475">
    <property type="entry name" value="Asparaginase/glutaminase_AS2"/>
</dbReference>
<reference evidence="10" key="1">
    <citation type="submission" date="2016-10" db="EMBL/GenBank/DDBJ databases">
        <authorList>
            <person name="Varghese N."/>
            <person name="Submissions S."/>
        </authorList>
    </citation>
    <scope>NUCLEOTIDE SEQUENCE [LARGE SCALE GENOMIC DNA]</scope>
    <source>
        <strain evidence="10">DSM 23439</strain>
    </source>
</reference>
<dbReference type="InterPro" id="IPR027474">
    <property type="entry name" value="L-asparaginase_N"/>
</dbReference>
<comment type="similarity">
    <text evidence="1">Belongs to the asparaginase 1 family.</text>
</comment>
<keyword evidence="2" id="KW-0378">Hydrolase</keyword>
<dbReference type="Pfam" id="PF17763">
    <property type="entry name" value="Asparaginase_C"/>
    <property type="match status" value="1"/>
</dbReference>
<evidence type="ECO:0000313" key="9">
    <source>
        <dbReference type="EMBL" id="SFC53316.1"/>
    </source>
</evidence>
<evidence type="ECO:0000256" key="1">
    <source>
        <dbReference type="ARBA" id="ARBA00010518"/>
    </source>
</evidence>
<dbReference type="InterPro" id="IPR006034">
    <property type="entry name" value="Asparaginase/glutaminase-like"/>
</dbReference>
<name>A0A1I1JXS9_9GAMM</name>
<organism evidence="9 10">
    <name type="scientific">Kushneria avicenniae</name>
    <dbReference type="NCBI Taxonomy" id="402385"/>
    <lineage>
        <taxon>Bacteria</taxon>
        <taxon>Pseudomonadati</taxon>
        <taxon>Pseudomonadota</taxon>
        <taxon>Gammaproteobacteria</taxon>
        <taxon>Oceanospirillales</taxon>
        <taxon>Halomonadaceae</taxon>
        <taxon>Kushneria</taxon>
    </lineage>
</organism>
<dbReference type="Gene3D" id="3.40.50.1170">
    <property type="entry name" value="L-asparaginase, N-terminal domain"/>
    <property type="match status" value="1"/>
</dbReference>
<sequence>MTPSPSDKAKRIVVLGTGGTIAGSSSNAGANLGYTAGTVSVNDLLGGIAAPDGFVLHAEQVAQLDSKDMDAATWCALRERCEYWLNQEDVAGLVITHGTDTVEETAFFLHSTLSSSRPVVLACAMRPSTALMPDGPQNLRDALAVAATPDAAGVTVVCAGEIHGALDVRKDHPYRLKAFSSGDSGPIGYVEESTVRQVRAWPRSEDHDQKALPRPEHWPRVEIVLTHAGVSGALIDLLVQERESGASEPVAGIVLGATGNASLHQALEQAARRAIERGIEVRVAARCNEGQLLPTPEAPFTIMAALSPVKARIALMLELCRGQDR</sequence>
<dbReference type="PANTHER" id="PTHR11707:SF28">
    <property type="entry name" value="60 KDA LYSOPHOSPHOLIPASE"/>
    <property type="match status" value="1"/>
</dbReference>
<evidence type="ECO:0000256" key="4">
    <source>
        <dbReference type="PIRSR" id="PIRSR001220-2"/>
    </source>
</evidence>
<dbReference type="AlphaFoldDB" id="A0A1I1JXS9"/>
<dbReference type="PROSITE" id="PS00917">
    <property type="entry name" value="ASN_GLN_ASE_2"/>
    <property type="match status" value="1"/>
</dbReference>
<gene>
    <name evidence="9" type="ORF">SAMN05421848_1840</name>
</gene>
<dbReference type="OrthoDB" id="9788068at2"/>
<dbReference type="PROSITE" id="PS51732">
    <property type="entry name" value="ASN_GLN_ASE_3"/>
    <property type="match status" value="1"/>
</dbReference>